<evidence type="ECO:0000313" key="6">
    <source>
        <dbReference type="EMBL" id="EWC48017.1"/>
    </source>
</evidence>
<dbReference type="EMBL" id="KI966406">
    <property type="protein sequence ID" value="EWC48017.1"/>
    <property type="molecule type" value="Genomic_DNA"/>
</dbReference>
<evidence type="ECO:0000313" key="7">
    <source>
        <dbReference type="Proteomes" id="UP000024837"/>
    </source>
</evidence>
<dbReference type="Proteomes" id="UP000024837">
    <property type="component" value="Unassembled WGS sequence"/>
</dbReference>
<keyword evidence="4" id="KW-0456">Lyase</keyword>
<protein>
    <recommendedName>
        <fullName evidence="5">CENP-V/GFA domain-containing protein</fullName>
    </recommendedName>
</protein>
<keyword evidence="3" id="KW-0862">Zinc</keyword>
<dbReference type="PANTHER" id="PTHR33337:SF30">
    <property type="entry name" value="DUF636 DOMAIN PROTEIN (AFU_ORTHOLOGUE AFUA_1G03180)"/>
    <property type="match status" value="1"/>
</dbReference>
<proteinExistence type="inferred from homology"/>
<gene>
    <name evidence="6" type="ORF">DRE_02596</name>
</gene>
<dbReference type="Gene3D" id="3.90.1590.10">
    <property type="entry name" value="glutathione-dependent formaldehyde- activating enzyme (gfa)"/>
    <property type="match status" value="1"/>
</dbReference>
<comment type="similarity">
    <text evidence="1">Belongs to the Gfa family.</text>
</comment>
<dbReference type="PROSITE" id="PS51891">
    <property type="entry name" value="CENP_V_GFA"/>
    <property type="match status" value="1"/>
</dbReference>
<evidence type="ECO:0000256" key="2">
    <source>
        <dbReference type="ARBA" id="ARBA00022723"/>
    </source>
</evidence>
<keyword evidence="7" id="KW-1185">Reference proteome</keyword>
<dbReference type="InterPro" id="IPR011057">
    <property type="entry name" value="Mss4-like_sf"/>
</dbReference>
<dbReference type="OrthoDB" id="1601230at2759"/>
<dbReference type="PANTHER" id="PTHR33337">
    <property type="entry name" value="GFA DOMAIN-CONTAINING PROTEIN"/>
    <property type="match status" value="1"/>
</dbReference>
<organism evidence="6 7">
    <name type="scientific">Drechslerella stenobrocha 248</name>
    <dbReference type="NCBI Taxonomy" id="1043628"/>
    <lineage>
        <taxon>Eukaryota</taxon>
        <taxon>Fungi</taxon>
        <taxon>Dikarya</taxon>
        <taxon>Ascomycota</taxon>
        <taxon>Pezizomycotina</taxon>
        <taxon>Orbiliomycetes</taxon>
        <taxon>Orbiliales</taxon>
        <taxon>Orbiliaceae</taxon>
        <taxon>Drechslerella</taxon>
    </lineage>
</organism>
<sequence>MTVTKGSCHCGQTEWEVDTDVKLVHVFCHCGACKKLSGGEYTLNVIVPKSACTVTKGELKVYTYKGDSGNDTDCYYCPNCTTHAWHHQKVQADNYIVRTGLLEGAENFEVAAEVYGKDRWSFQPQVAAHSFDTVPPS</sequence>
<dbReference type="AlphaFoldDB" id="W7I7E1"/>
<dbReference type="Pfam" id="PF04828">
    <property type="entry name" value="GFA"/>
    <property type="match status" value="1"/>
</dbReference>
<keyword evidence="2" id="KW-0479">Metal-binding</keyword>
<accession>W7I7E1</accession>
<dbReference type="GO" id="GO:0016846">
    <property type="term" value="F:carbon-sulfur lyase activity"/>
    <property type="evidence" value="ECO:0007669"/>
    <property type="project" value="InterPro"/>
</dbReference>
<evidence type="ECO:0000259" key="5">
    <source>
        <dbReference type="PROSITE" id="PS51891"/>
    </source>
</evidence>
<dbReference type="InterPro" id="IPR006913">
    <property type="entry name" value="CENP-V/GFA"/>
</dbReference>
<reference evidence="6 7" key="1">
    <citation type="submission" date="2013-05" db="EMBL/GenBank/DDBJ databases">
        <title>Drechslerella stenobrocha genome reveals carnivorous origination and mechanical trapping mechanism of predatory fungi.</title>
        <authorList>
            <person name="Liu X."/>
            <person name="Zhang W."/>
            <person name="Liu K."/>
        </authorList>
    </citation>
    <scope>NUCLEOTIDE SEQUENCE [LARGE SCALE GENOMIC DNA]</scope>
    <source>
        <strain evidence="6 7">248</strain>
    </source>
</reference>
<dbReference type="SUPFAM" id="SSF51316">
    <property type="entry name" value="Mss4-like"/>
    <property type="match status" value="1"/>
</dbReference>
<dbReference type="GO" id="GO:0046872">
    <property type="term" value="F:metal ion binding"/>
    <property type="evidence" value="ECO:0007669"/>
    <property type="project" value="UniProtKB-KW"/>
</dbReference>
<name>W7I7E1_9PEZI</name>
<evidence type="ECO:0000256" key="1">
    <source>
        <dbReference type="ARBA" id="ARBA00005495"/>
    </source>
</evidence>
<feature type="domain" description="CENP-V/GFA" evidence="5">
    <location>
        <begin position="4"/>
        <end position="121"/>
    </location>
</feature>
<dbReference type="HOGENOM" id="CLU_055491_3_2_1"/>
<evidence type="ECO:0000256" key="4">
    <source>
        <dbReference type="ARBA" id="ARBA00023239"/>
    </source>
</evidence>
<evidence type="ECO:0000256" key="3">
    <source>
        <dbReference type="ARBA" id="ARBA00022833"/>
    </source>
</evidence>